<protein>
    <submittedName>
        <fullName evidence="1">Uncharacterized protein</fullName>
    </submittedName>
</protein>
<dbReference type="AlphaFoldDB" id="Q7RC28"/>
<keyword evidence="2" id="KW-1185">Reference proteome</keyword>
<dbReference type="InParanoid" id="Q7RC28"/>
<accession>Q7RC28</accession>
<comment type="caution">
    <text evidence="1">The sequence shown here is derived from an EMBL/GenBank/DDBJ whole genome shotgun (WGS) entry which is preliminary data.</text>
</comment>
<dbReference type="EMBL" id="AABL01001958">
    <property type="protein sequence ID" value="EAA18083.1"/>
    <property type="molecule type" value="Genomic_DNA"/>
</dbReference>
<dbReference type="PaxDb" id="73239-Q7RC28"/>
<name>Q7RC28_PLAYO</name>
<gene>
    <name evidence="1" type="ORF">PY05956</name>
</gene>
<reference evidence="1 2" key="1">
    <citation type="journal article" date="2002" name="Nature">
        <title>Genome sequence and comparative analysis of the model rodent malaria parasite Plasmodium yoelii yoelii.</title>
        <authorList>
            <person name="Carlton J.M."/>
            <person name="Angiuoli S.V."/>
            <person name="Suh B.B."/>
            <person name="Kooij T.W."/>
            <person name="Pertea M."/>
            <person name="Silva J.C."/>
            <person name="Ermolaeva M.D."/>
            <person name="Allen J.E."/>
            <person name="Selengut J.D."/>
            <person name="Koo H.L."/>
            <person name="Peterson J.D."/>
            <person name="Pop M."/>
            <person name="Kosack D.S."/>
            <person name="Shumway M.F."/>
            <person name="Bidwell S.L."/>
            <person name="Shallom S.J."/>
            <person name="van Aken S.E."/>
            <person name="Riedmuller S.B."/>
            <person name="Feldblyum T.V."/>
            <person name="Cho J.K."/>
            <person name="Quackenbush J."/>
            <person name="Sedegah M."/>
            <person name="Shoaibi A."/>
            <person name="Cummings L.M."/>
            <person name="Florens L."/>
            <person name="Yates J.R."/>
            <person name="Raine J.D."/>
            <person name="Sinden R.E."/>
            <person name="Harris M.A."/>
            <person name="Cunningham D.A."/>
            <person name="Preiser P.R."/>
            <person name="Bergman L.W."/>
            <person name="Vaidya A.B."/>
            <person name="van Lin L.H."/>
            <person name="Janse C.J."/>
            <person name="Waters A.P."/>
            <person name="Smith H.O."/>
            <person name="White O.R."/>
            <person name="Salzberg S.L."/>
            <person name="Venter J.C."/>
            <person name="Fraser C.M."/>
            <person name="Hoffman S.L."/>
            <person name="Gardner M.J."/>
            <person name="Carucci D.J."/>
        </authorList>
    </citation>
    <scope>NUCLEOTIDE SEQUENCE [LARGE SCALE GENOMIC DNA]</scope>
    <source>
        <strain evidence="1 2">17XNL</strain>
    </source>
</reference>
<evidence type="ECO:0000313" key="1">
    <source>
        <dbReference type="EMBL" id="EAA18083.1"/>
    </source>
</evidence>
<proteinExistence type="predicted"/>
<dbReference type="Proteomes" id="UP000008553">
    <property type="component" value="Unassembled WGS sequence"/>
</dbReference>
<evidence type="ECO:0000313" key="2">
    <source>
        <dbReference type="Proteomes" id="UP000008553"/>
    </source>
</evidence>
<organism evidence="1 2">
    <name type="scientific">Plasmodium yoelii yoelii</name>
    <dbReference type="NCBI Taxonomy" id="73239"/>
    <lineage>
        <taxon>Eukaryota</taxon>
        <taxon>Sar</taxon>
        <taxon>Alveolata</taxon>
        <taxon>Apicomplexa</taxon>
        <taxon>Aconoidasida</taxon>
        <taxon>Haemosporida</taxon>
        <taxon>Plasmodiidae</taxon>
        <taxon>Plasmodium</taxon>
        <taxon>Plasmodium (Vinckeia)</taxon>
    </lineage>
</organism>
<sequence length="46" mass="5694">MGQLIKYWNRYRKIIPKYRFDLRRKLTPEPNDKWGDGKMNLNVIKV</sequence>